<name>A0A6L6LV30_9FIRM</name>
<accession>A0A6L6LV30</accession>
<evidence type="ECO:0000259" key="5">
    <source>
        <dbReference type="Pfam" id="PF22780"/>
    </source>
</evidence>
<evidence type="ECO:0000313" key="6">
    <source>
        <dbReference type="EMBL" id="MTS28605.1"/>
    </source>
</evidence>
<dbReference type="EMBL" id="WMZU01000031">
    <property type="protein sequence ID" value="MTS28605.1"/>
    <property type="molecule type" value="Genomic_DNA"/>
</dbReference>
<dbReference type="Pfam" id="PF03486">
    <property type="entry name" value="HI0933_like"/>
    <property type="match status" value="1"/>
</dbReference>
<feature type="domain" description="RsdA/BaiN/AoA(So)-like Rossmann fold-like" evidence="4">
    <location>
        <begin position="52"/>
        <end position="451"/>
    </location>
</feature>
<reference evidence="6 7" key="1">
    <citation type="journal article" date="2019" name="Nat. Med.">
        <title>A library of human gut bacterial isolates paired with longitudinal multiomics data enables mechanistic microbiome research.</title>
        <authorList>
            <person name="Poyet M."/>
            <person name="Groussin M."/>
            <person name="Gibbons S.M."/>
            <person name="Avila-Pacheco J."/>
            <person name="Jiang X."/>
            <person name="Kearney S.M."/>
            <person name="Perrotta A.R."/>
            <person name="Berdy B."/>
            <person name="Zhao S."/>
            <person name="Lieberman T.D."/>
            <person name="Swanson P.K."/>
            <person name="Smith M."/>
            <person name="Roesemann S."/>
            <person name="Alexander J.E."/>
            <person name="Rich S.A."/>
            <person name="Livny J."/>
            <person name="Vlamakis H."/>
            <person name="Clish C."/>
            <person name="Bullock K."/>
            <person name="Deik A."/>
            <person name="Scott J."/>
            <person name="Pierce K.A."/>
            <person name="Xavier R.J."/>
            <person name="Alm E.J."/>
        </authorList>
    </citation>
    <scope>NUCLEOTIDE SEQUENCE [LARGE SCALE GENOMIC DNA]</scope>
    <source>
        <strain evidence="6 7">BIOML-A4</strain>
    </source>
</reference>
<evidence type="ECO:0000256" key="2">
    <source>
        <dbReference type="ARBA" id="ARBA00022630"/>
    </source>
</evidence>
<dbReference type="InterPro" id="IPR036188">
    <property type="entry name" value="FAD/NAD-bd_sf"/>
</dbReference>
<organism evidence="6 7">
    <name type="scientific">Ruthenibacterium lactatiformans</name>
    <dbReference type="NCBI Taxonomy" id="1550024"/>
    <lineage>
        <taxon>Bacteria</taxon>
        <taxon>Bacillati</taxon>
        <taxon>Bacillota</taxon>
        <taxon>Clostridia</taxon>
        <taxon>Eubacteriales</taxon>
        <taxon>Oscillospiraceae</taxon>
        <taxon>Ruthenibacterium</taxon>
    </lineage>
</organism>
<dbReference type="Gene3D" id="1.10.8.260">
    <property type="entry name" value="HI0933 insert domain-like"/>
    <property type="match status" value="1"/>
</dbReference>
<evidence type="ECO:0000256" key="3">
    <source>
        <dbReference type="ARBA" id="ARBA00022827"/>
    </source>
</evidence>
<dbReference type="InterPro" id="IPR055178">
    <property type="entry name" value="RsdA/BaiN/AoA(So)-like_dom"/>
</dbReference>
<dbReference type="AlphaFoldDB" id="A0A6L6LV30"/>
<dbReference type="PRINTS" id="PR00368">
    <property type="entry name" value="FADPNR"/>
</dbReference>
<evidence type="ECO:0000256" key="1">
    <source>
        <dbReference type="ARBA" id="ARBA00001974"/>
    </source>
</evidence>
<dbReference type="PANTHER" id="PTHR42887">
    <property type="entry name" value="OS12G0638800 PROTEIN"/>
    <property type="match status" value="1"/>
</dbReference>
<dbReference type="InterPro" id="IPR057661">
    <property type="entry name" value="RsdA/BaiN/AoA(So)_Rossmann"/>
</dbReference>
<dbReference type="Gene3D" id="3.50.50.60">
    <property type="entry name" value="FAD/NAD(P)-binding domain"/>
    <property type="match status" value="1"/>
</dbReference>
<keyword evidence="2" id="KW-0285">Flavoprotein</keyword>
<feature type="domain" description="RsdA/BaiN/AoA(So)-like insert" evidence="5">
    <location>
        <begin position="240"/>
        <end position="398"/>
    </location>
</feature>
<dbReference type="InterPro" id="IPR023166">
    <property type="entry name" value="BaiN-like_dom_sf"/>
</dbReference>
<dbReference type="Proteomes" id="UP000472755">
    <property type="component" value="Unassembled WGS sequence"/>
</dbReference>
<evidence type="ECO:0000313" key="7">
    <source>
        <dbReference type="Proteomes" id="UP000472755"/>
    </source>
</evidence>
<dbReference type="Gene3D" id="2.40.30.10">
    <property type="entry name" value="Translation factors"/>
    <property type="match status" value="1"/>
</dbReference>
<dbReference type="SUPFAM" id="SSF160996">
    <property type="entry name" value="HI0933 insert domain-like"/>
    <property type="match status" value="1"/>
</dbReference>
<dbReference type="Pfam" id="PF22780">
    <property type="entry name" value="HI0933_like_1st"/>
    <property type="match status" value="1"/>
</dbReference>
<comment type="caution">
    <text evidence="6">The sequence shown here is derived from an EMBL/GenBank/DDBJ whole genome shotgun (WGS) entry which is preliminary data.</text>
</comment>
<comment type="cofactor">
    <cofactor evidence="1">
        <name>FAD</name>
        <dbReference type="ChEBI" id="CHEBI:57692"/>
    </cofactor>
</comment>
<dbReference type="NCBIfam" id="TIGR00275">
    <property type="entry name" value="aminoacetone oxidase family FAD-binding enzyme"/>
    <property type="match status" value="1"/>
</dbReference>
<keyword evidence="3" id="KW-0274">FAD</keyword>
<dbReference type="SUPFAM" id="SSF51905">
    <property type="entry name" value="FAD/NAD(P)-binding domain"/>
    <property type="match status" value="1"/>
</dbReference>
<sequence>MWYNNLKPAACAAARVQGTRPCAGAQSFEDIEPCKAAVCVRKRGDAMSKNGKIIIIGGGASGLAAALAAAKECGGRCVTVLERLDRVGKKLLATGNGRCNLTNRNAAPEHYHSADTARLADILERTPPDAVLDFFGEMGLLCDTQADGRVYPYCYQASMVLDVLRAALERAGVDVACSCEVAEVAKGPGGFSVRTRDGRAFSAARVVLAAGGQAGPQFGTDGSAFALARMLGHSVAEPYPCLVPLRCAGFPVGLKGVRANCALSLYLDGRCAGTERGEVQFAEYGLSGIPAMQLSCLLGPGVKKAGTSVDFFPEMAFPVLRGMLEQRCASGMFASLETLLLGLVAKKLGHAILKSCGLQPLSRAPGSLSRREVNALASALKNWRFAVEGTLPWTQAQVTGGGVPLAEVKTEGCASLRCPGLYLSGEVLDAAGDCGGFNLQWAWATGIAAGRAAARGL</sequence>
<gene>
    <name evidence="6" type="ORF">GMD59_15110</name>
</gene>
<evidence type="ECO:0000259" key="4">
    <source>
        <dbReference type="Pfam" id="PF03486"/>
    </source>
</evidence>
<dbReference type="InterPro" id="IPR004792">
    <property type="entry name" value="BaiN-like"/>
</dbReference>
<dbReference type="PANTHER" id="PTHR42887:SF2">
    <property type="entry name" value="OS12G0638800 PROTEIN"/>
    <property type="match status" value="1"/>
</dbReference>
<protein>
    <submittedName>
        <fullName evidence="6">Aminoacetone oxidase family FAD-binding enzyme</fullName>
    </submittedName>
</protein>
<proteinExistence type="predicted"/>